<feature type="binding site" evidence="12 15">
    <location>
        <position position="190"/>
    </location>
    <ligand>
        <name>NAD(+)</name>
        <dbReference type="ChEBI" id="CHEBI:57540"/>
    </ligand>
</feature>
<sequence>MIEIYNWQELSLVKQAELLSRSVSANKASLVAGVRNILNAVKQNGDKALLEFTSKFDGVDLKNIEVSAHEIKEAYSLVSQDDIELVKNSIARISNYHEVMKPKTTVCDTNDGVVCKKIYKPIEKVGLYVPGGSAPLVSTLIMLAAPAQIAGCKEIYVTTPCDKEGNIHPLILIAADICKVSKIYKLGGAQAIAALAYGTETVIKVNKIYGPGNSWVTEAKQQVSNDSQGAAIDLPAGPSEVLVVADEVADPIFVAADLLAQAEHGTDSQALLITTSQVLADKVRDEVSKQTSTAQRKAIIEKALENSSIIVVDTLSQAINIANEYASEHLILNIETADNYIDSIENAGAVFVGPWAAEALGDYITGSNHVLPTYGYAKAYSGLATIDFMKAISIQNVSKQGIKNIGQIAMRLADIEGLKAHENAIAIRLESL</sequence>
<dbReference type="InterPro" id="IPR012131">
    <property type="entry name" value="Hstdl_DH"/>
</dbReference>
<feature type="binding site" evidence="12 16">
    <location>
        <position position="421"/>
    </location>
    <ligand>
        <name>substrate</name>
    </ligand>
</feature>
<comment type="catalytic activity">
    <reaction evidence="11 12">
        <text>L-histidinol + 2 NAD(+) + H2O = L-histidine + 2 NADH + 3 H(+)</text>
        <dbReference type="Rhea" id="RHEA:20641"/>
        <dbReference type="ChEBI" id="CHEBI:15377"/>
        <dbReference type="ChEBI" id="CHEBI:15378"/>
        <dbReference type="ChEBI" id="CHEBI:57540"/>
        <dbReference type="ChEBI" id="CHEBI:57595"/>
        <dbReference type="ChEBI" id="CHEBI:57699"/>
        <dbReference type="ChEBI" id="CHEBI:57945"/>
        <dbReference type="EC" id="1.1.1.23"/>
    </reaction>
</comment>
<dbReference type="GO" id="GO:0051287">
    <property type="term" value="F:NAD binding"/>
    <property type="evidence" value="ECO:0007669"/>
    <property type="project" value="InterPro"/>
</dbReference>
<evidence type="ECO:0000256" key="15">
    <source>
        <dbReference type="PIRSR" id="PIRSR000099-2"/>
    </source>
</evidence>
<feature type="binding site" evidence="12 16">
    <location>
        <position position="362"/>
    </location>
    <ligand>
        <name>substrate</name>
    </ligand>
</feature>
<dbReference type="EMBL" id="CP009440">
    <property type="protein sequence ID" value="AJI52671.1"/>
    <property type="molecule type" value="Genomic_DNA"/>
</dbReference>
<dbReference type="PIRSF" id="PIRSF000099">
    <property type="entry name" value="Histidinol_dh"/>
    <property type="match status" value="1"/>
</dbReference>
<feature type="binding site" evidence="12 17">
    <location>
        <position position="261"/>
    </location>
    <ligand>
        <name>Zn(2+)</name>
        <dbReference type="ChEBI" id="CHEBI:29105"/>
    </ligand>
</feature>
<evidence type="ECO:0000256" key="11">
    <source>
        <dbReference type="ARBA" id="ARBA00049489"/>
    </source>
</evidence>
<evidence type="ECO:0000256" key="9">
    <source>
        <dbReference type="ARBA" id="ARBA00023027"/>
    </source>
</evidence>
<dbReference type="AlphaFoldDB" id="A0A0B6D1B1"/>
<evidence type="ECO:0000313" key="20">
    <source>
        <dbReference type="Proteomes" id="UP000031830"/>
    </source>
</evidence>
<accession>A0A0B6D1B1</accession>
<dbReference type="FunFam" id="1.20.5.1300:FF:000001">
    <property type="entry name" value="Histidine biosynthesis trifunctional protein"/>
    <property type="match status" value="1"/>
</dbReference>
<feature type="binding site" evidence="12 15">
    <location>
        <position position="128"/>
    </location>
    <ligand>
        <name>NAD(+)</name>
        <dbReference type="ChEBI" id="CHEBI:57540"/>
    </ligand>
</feature>
<dbReference type="RefSeq" id="WP_044526429.1">
    <property type="nucleotide sequence ID" value="NZ_CP009440.1"/>
</dbReference>
<dbReference type="FunFam" id="3.40.50.1980:FF:000001">
    <property type="entry name" value="Histidinol dehydrogenase"/>
    <property type="match status" value="1"/>
</dbReference>
<comment type="similarity">
    <text evidence="3 12 13 18">Belongs to the histidinol dehydrogenase family.</text>
</comment>
<dbReference type="InterPro" id="IPR001692">
    <property type="entry name" value="Histidinol_DH_CS"/>
</dbReference>
<feature type="active site" description="Proton acceptor" evidence="12 14">
    <location>
        <position position="329"/>
    </location>
</feature>
<name>A0A0B6D1B1_9GAMM</name>
<keyword evidence="5 12" id="KW-0028">Amino-acid biosynthesis</keyword>
<dbReference type="FunFam" id="3.40.50.1980:FF:000002">
    <property type="entry name" value="Histidinol dehydrogenase, chloroplastic"/>
    <property type="match status" value="1"/>
</dbReference>
<feature type="binding site" evidence="12 16">
    <location>
        <position position="261"/>
    </location>
    <ligand>
        <name>substrate</name>
    </ligand>
</feature>
<dbReference type="PROSITE" id="PS00611">
    <property type="entry name" value="HISOL_DEHYDROGENASE"/>
    <property type="match status" value="1"/>
</dbReference>
<dbReference type="PANTHER" id="PTHR21256:SF2">
    <property type="entry name" value="HISTIDINE BIOSYNTHESIS TRIFUNCTIONAL PROTEIN"/>
    <property type="match status" value="1"/>
</dbReference>
<evidence type="ECO:0000256" key="7">
    <source>
        <dbReference type="ARBA" id="ARBA00022833"/>
    </source>
</evidence>
<feature type="binding site" evidence="12 16">
    <location>
        <position position="416"/>
    </location>
    <ligand>
        <name>substrate</name>
    </ligand>
</feature>
<dbReference type="Gene3D" id="3.40.50.1980">
    <property type="entry name" value="Nitrogenase molybdenum iron protein domain"/>
    <property type="match status" value="2"/>
</dbReference>
<dbReference type="CDD" id="cd06572">
    <property type="entry name" value="Histidinol_dh"/>
    <property type="match status" value="1"/>
</dbReference>
<evidence type="ECO:0000256" key="2">
    <source>
        <dbReference type="ARBA" id="ARBA00004940"/>
    </source>
</evidence>
<dbReference type="EC" id="1.1.1.23" evidence="4 12"/>
<dbReference type="STRING" id="28110.KU46_1314"/>
<gene>
    <name evidence="12 19" type="primary">hisD</name>
    <name evidence="19" type="ORF">LA55_1303</name>
</gene>
<evidence type="ECO:0000256" key="4">
    <source>
        <dbReference type="ARBA" id="ARBA00012965"/>
    </source>
</evidence>
<dbReference type="OrthoDB" id="9805269at2"/>
<keyword evidence="9 12" id="KW-0520">NAD</keyword>
<comment type="function">
    <text evidence="1 12">Catalyzes the sequential NAD-dependent oxidations of L-histidinol to L-histidinaldehyde and then to L-histidine.</text>
</comment>
<comment type="cofactor">
    <cofactor evidence="12 17">
        <name>Zn(2+)</name>
        <dbReference type="ChEBI" id="CHEBI:29105"/>
    </cofactor>
    <text evidence="12 17">Binds 1 zinc ion per subunit.</text>
</comment>
<feature type="binding site" evidence="12 17">
    <location>
        <position position="362"/>
    </location>
    <ligand>
        <name>Zn(2+)</name>
        <dbReference type="ChEBI" id="CHEBI:29105"/>
    </ligand>
</feature>
<dbReference type="Proteomes" id="UP000031830">
    <property type="component" value="Chromosome"/>
</dbReference>
<evidence type="ECO:0000256" key="14">
    <source>
        <dbReference type="PIRSR" id="PIRSR000099-1"/>
    </source>
</evidence>
<evidence type="ECO:0000256" key="17">
    <source>
        <dbReference type="PIRSR" id="PIRSR000099-4"/>
    </source>
</evidence>
<evidence type="ECO:0000256" key="3">
    <source>
        <dbReference type="ARBA" id="ARBA00010178"/>
    </source>
</evidence>
<dbReference type="InterPro" id="IPR016161">
    <property type="entry name" value="Ald_DH/histidinol_DH"/>
</dbReference>
<evidence type="ECO:0000256" key="6">
    <source>
        <dbReference type="ARBA" id="ARBA00022723"/>
    </source>
</evidence>
<feature type="binding site" evidence="12 15">
    <location>
        <position position="213"/>
    </location>
    <ligand>
        <name>NAD(+)</name>
        <dbReference type="ChEBI" id="CHEBI:57540"/>
    </ligand>
</feature>
<keyword evidence="10 12" id="KW-0368">Histidine biosynthesis</keyword>
<dbReference type="HAMAP" id="MF_01024">
    <property type="entry name" value="HisD"/>
    <property type="match status" value="1"/>
</dbReference>
<evidence type="ECO:0000256" key="5">
    <source>
        <dbReference type="ARBA" id="ARBA00022605"/>
    </source>
</evidence>
<evidence type="ECO:0000256" key="8">
    <source>
        <dbReference type="ARBA" id="ARBA00023002"/>
    </source>
</evidence>
<feature type="binding site" evidence="12 16">
    <location>
        <position position="329"/>
    </location>
    <ligand>
        <name>substrate</name>
    </ligand>
</feature>
<dbReference type="GO" id="GO:0004399">
    <property type="term" value="F:histidinol dehydrogenase activity"/>
    <property type="evidence" value="ECO:0007669"/>
    <property type="project" value="UniProtKB-UniRule"/>
</dbReference>
<keyword evidence="6 12" id="KW-0479">Metal-binding</keyword>
<keyword evidence="8 12" id="KW-0560">Oxidoreductase</keyword>
<evidence type="ECO:0000313" key="19">
    <source>
        <dbReference type="EMBL" id="AJI52671.1"/>
    </source>
</evidence>
<comment type="pathway">
    <text evidence="2 12">Amino-acid biosynthesis; L-histidine biosynthesis; L-histidine from 5-phospho-alpha-D-ribose 1-diphosphate: step 9/9.</text>
</comment>
<dbReference type="Pfam" id="PF00815">
    <property type="entry name" value="Histidinol_dh"/>
    <property type="match status" value="1"/>
</dbReference>
<proteinExistence type="inferred from homology"/>
<dbReference type="SUPFAM" id="SSF53720">
    <property type="entry name" value="ALDH-like"/>
    <property type="match status" value="1"/>
</dbReference>
<dbReference type="NCBIfam" id="TIGR00069">
    <property type="entry name" value="hisD"/>
    <property type="match status" value="1"/>
</dbReference>
<evidence type="ECO:0000256" key="18">
    <source>
        <dbReference type="RuleBase" id="RU004175"/>
    </source>
</evidence>
<protein>
    <recommendedName>
        <fullName evidence="4 12">Histidinol dehydrogenase</fullName>
        <shortName evidence="12">HDH</shortName>
        <ecNumber evidence="4 12">1.1.1.23</ecNumber>
    </recommendedName>
</protein>
<dbReference type="GO" id="GO:0008270">
    <property type="term" value="F:zinc ion binding"/>
    <property type="evidence" value="ECO:0007669"/>
    <property type="project" value="UniProtKB-UniRule"/>
</dbReference>
<evidence type="ECO:0000256" key="10">
    <source>
        <dbReference type="ARBA" id="ARBA00023102"/>
    </source>
</evidence>
<dbReference type="InterPro" id="IPR022695">
    <property type="entry name" value="Histidinol_DH_monofunct"/>
</dbReference>
<feature type="binding site" evidence="12 16">
    <location>
        <position position="264"/>
    </location>
    <ligand>
        <name>substrate</name>
    </ligand>
</feature>
<dbReference type="GO" id="GO:0005829">
    <property type="term" value="C:cytosol"/>
    <property type="evidence" value="ECO:0007669"/>
    <property type="project" value="TreeGrafter"/>
</dbReference>
<organism evidence="19 20">
    <name type="scientific">Francisella philomiragia</name>
    <dbReference type="NCBI Taxonomy" id="28110"/>
    <lineage>
        <taxon>Bacteria</taxon>
        <taxon>Pseudomonadati</taxon>
        <taxon>Pseudomonadota</taxon>
        <taxon>Gammaproteobacteria</taxon>
        <taxon>Thiotrichales</taxon>
        <taxon>Francisellaceae</taxon>
        <taxon>Francisella</taxon>
    </lineage>
</organism>
<feature type="binding site" evidence="12 17">
    <location>
        <position position="264"/>
    </location>
    <ligand>
        <name>Zn(2+)</name>
        <dbReference type="ChEBI" id="CHEBI:29105"/>
    </ligand>
</feature>
<dbReference type="PANTHER" id="PTHR21256">
    <property type="entry name" value="HISTIDINOL DEHYDROGENASE HDH"/>
    <property type="match status" value="1"/>
</dbReference>
<evidence type="ECO:0000256" key="16">
    <source>
        <dbReference type="PIRSR" id="PIRSR000099-3"/>
    </source>
</evidence>
<evidence type="ECO:0000256" key="12">
    <source>
        <dbReference type="HAMAP-Rule" id="MF_01024"/>
    </source>
</evidence>
<dbReference type="GO" id="GO:0000105">
    <property type="term" value="P:L-histidine biosynthetic process"/>
    <property type="evidence" value="ECO:0007669"/>
    <property type="project" value="UniProtKB-UniRule"/>
</dbReference>
<feature type="binding site" evidence="12 17">
    <location>
        <position position="421"/>
    </location>
    <ligand>
        <name>Zn(2+)</name>
        <dbReference type="ChEBI" id="CHEBI:29105"/>
    </ligand>
</feature>
<feature type="active site" description="Proton acceptor" evidence="12 14">
    <location>
        <position position="328"/>
    </location>
</feature>
<evidence type="ECO:0000256" key="1">
    <source>
        <dbReference type="ARBA" id="ARBA00003850"/>
    </source>
</evidence>
<feature type="binding site" evidence="12 16">
    <location>
        <position position="239"/>
    </location>
    <ligand>
        <name>substrate</name>
    </ligand>
</feature>
<dbReference type="PRINTS" id="PR00083">
    <property type="entry name" value="HOLDHDRGNASE"/>
</dbReference>
<reference evidence="19 20" key="1">
    <citation type="journal article" date="2015" name="Genome Announc.">
        <title>Genome sequencing of 18 francisella strains to aid in assay development and testing.</title>
        <authorList>
            <person name="Johnson S.L."/>
            <person name="Daligault H.E."/>
            <person name="Davenport K.W."/>
            <person name="Coyne S.R."/>
            <person name="Frey K.G."/>
            <person name="Koroleva G.I."/>
            <person name="Broomall S.M."/>
            <person name="Bishop-Lilly K.A."/>
            <person name="Bruce D.C."/>
            <person name="Chertkov O."/>
            <person name="Freitas T."/>
            <person name="Jaissle J."/>
            <person name="Ladner J.T."/>
            <person name="Rosenzweig C.N."/>
            <person name="Gibbons H.S."/>
            <person name="Palacios G.F."/>
            <person name="Redden C.L."/>
            <person name="Xu Y."/>
            <person name="Minogue T.D."/>
            <person name="Chain P.S."/>
        </authorList>
    </citation>
    <scope>NUCLEOTIDE SEQUENCE [LARGE SCALE GENOMIC DNA]</scope>
    <source>
        <strain evidence="19 20">GA01-2794</strain>
    </source>
</reference>
<evidence type="ECO:0000256" key="13">
    <source>
        <dbReference type="PIRNR" id="PIRNR000099"/>
    </source>
</evidence>
<dbReference type="UniPathway" id="UPA00031">
    <property type="reaction ID" value="UER00014"/>
</dbReference>
<dbReference type="KEGG" id="fpz:LA55_1303"/>
<keyword evidence="7 12" id="KW-0862">Zinc</keyword>
<dbReference type="Gene3D" id="1.20.5.1300">
    <property type="match status" value="1"/>
</dbReference>